<comment type="subcellular location">
    <subcellularLocation>
        <location evidence="1">Endomembrane system</location>
        <topology evidence="1">Multi-pass membrane protein</topology>
    </subcellularLocation>
</comment>
<dbReference type="GO" id="GO:0012505">
    <property type="term" value="C:endomembrane system"/>
    <property type="evidence" value="ECO:0007669"/>
    <property type="project" value="UniProtKB-SubCell"/>
</dbReference>
<evidence type="ECO:0000313" key="9">
    <source>
        <dbReference type="Proteomes" id="UP000306420"/>
    </source>
</evidence>
<dbReference type="EMBL" id="JACCEL010000010">
    <property type="protein sequence ID" value="MBG9978193.1"/>
    <property type="molecule type" value="Genomic_DNA"/>
</dbReference>
<proteinExistence type="predicted"/>
<evidence type="ECO:0000259" key="6">
    <source>
        <dbReference type="Pfam" id="PF06803"/>
    </source>
</evidence>
<name>A0A5R9DUQ2_9LACT</name>
<dbReference type="EMBL" id="VBSP01000019">
    <property type="protein sequence ID" value="TLQ41198.1"/>
    <property type="molecule type" value="Genomic_DNA"/>
</dbReference>
<gene>
    <name evidence="8" type="ORF">FEZ33_06550</name>
    <name evidence="7" type="ORF">HYQ42_05270</name>
</gene>
<dbReference type="Pfam" id="PF06803">
    <property type="entry name" value="DUF1232"/>
    <property type="match status" value="1"/>
</dbReference>
<reference evidence="8 9" key="1">
    <citation type="submission" date="2019-05" db="EMBL/GenBank/DDBJ databases">
        <title>The metagenome of a microbial culture collection derived from dairy environment covers the genomic content of the human microbiome.</title>
        <authorList>
            <person name="Roder T."/>
            <person name="Wuthrich D."/>
            <person name="Sattari Z."/>
            <person name="Von Ah U."/>
            <person name="Bar C."/>
            <person name="Ronchi F."/>
            <person name="Macpherson A.J."/>
            <person name="Ganal-Vonarburg S.C."/>
            <person name="Bruggmann R."/>
            <person name="Vergeres G."/>
        </authorList>
    </citation>
    <scope>NUCLEOTIDE SEQUENCE [LARGE SCALE GENOMIC DNA]</scope>
    <source>
        <strain evidence="8 9">FAM 24227</strain>
    </source>
</reference>
<keyword evidence="2 5" id="KW-0812">Transmembrane</keyword>
<evidence type="ECO:0000313" key="7">
    <source>
        <dbReference type="EMBL" id="MBG9978193.1"/>
    </source>
</evidence>
<protein>
    <submittedName>
        <fullName evidence="8">DUF1232 domain-containing protein</fullName>
    </submittedName>
</protein>
<evidence type="ECO:0000256" key="1">
    <source>
        <dbReference type="ARBA" id="ARBA00004127"/>
    </source>
</evidence>
<dbReference type="AlphaFoldDB" id="A0A5R9DUQ2"/>
<dbReference type="Proteomes" id="UP000306420">
    <property type="component" value="Unassembled WGS sequence"/>
</dbReference>
<feature type="transmembrane region" description="Helical" evidence="5">
    <location>
        <begin position="48"/>
        <end position="72"/>
    </location>
</feature>
<keyword evidence="4 5" id="KW-0472">Membrane</keyword>
<feature type="domain" description="DUF1232" evidence="6">
    <location>
        <begin position="28"/>
        <end position="61"/>
    </location>
</feature>
<dbReference type="RefSeq" id="WP_138404601.1">
    <property type="nucleotide sequence ID" value="NZ_JACCEL010000010.1"/>
</dbReference>
<organism evidence="8 9">
    <name type="scientific">Ruoffia tabacinasalis</name>
    <dbReference type="NCBI Taxonomy" id="87458"/>
    <lineage>
        <taxon>Bacteria</taxon>
        <taxon>Bacillati</taxon>
        <taxon>Bacillota</taxon>
        <taxon>Bacilli</taxon>
        <taxon>Lactobacillales</taxon>
        <taxon>Aerococcaceae</taxon>
        <taxon>Ruoffia</taxon>
    </lineage>
</organism>
<feature type="transmembrane region" description="Helical" evidence="5">
    <location>
        <begin position="25"/>
        <end position="42"/>
    </location>
</feature>
<sequence>MKANKTSKTTLGKFVKALFKKETPLYIKGMVGVALAYTIFPVDVLPDIFGPLGFVDDAAVIGVLTTVAMTLLDNFYEKQTGVSKVDPQQNIKYAEVVND</sequence>
<evidence type="ECO:0000313" key="8">
    <source>
        <dbReference type="EMBL" id="TLQ41198.1"/>
    </source>
</evidence>
<evidence type="ECO:0000256" key="4">
    <source>
        <dbReference type="ARBA" id="ARBA00023136"/>
    </source>
</evidence>
<evidence type="ECO:0000313" key="10">
    <source>
        <dbReference type="Proteomes" id="UP000823401"/>
    </source>
</evidence>
<dbReference type="Proteomes" id="UP000823401">
    <property type="component" value="Unassembled WGS sequence"/>
</dbReference>
<evidence type="ECO:0000256" key="5">
    <source>
        <dbReference type="SAM" id="Phobius"/>
    </source>
</evidence>
<comment type="caution">
    <text evidence="8">The sequence shown here is derived from an EMBL/GenBank/DDBJ whole genome shotgun (WGS) entry which is preliminary data.</text>
</comment>
<reference evidence="7 10" key="2">
    <citation type="submission" date="2020-07" db="EMBL/GenBank/DDBJ databases">
        <title>Facklamia lactis sp. nov., isolated from raw milk.</title>
        <authorList>
            <person name="Doll E.V."/>
            <person name="Huptas C."/>
            <person name="Staib L."/>
            <person name="Wenning M."/>
            <person name="Scherer S."/>
        </authorList>
    </citation>
    <scope>NUCLEOTIDE SEQUENCE [LARGE SCALE GENOMIC DNA]</scope>
    <source>
        <strain evidence="7 10">DSM 104272</strain>
    </source>
</reference>
<evidence type="ECO:0000256" key="3">
    <source>
        <dbReference type="ARBA" id="ARBA00022989"/>
    </source>
</evidence>
<keyword evidence="10" id="KW-1185">Reference proteome</keyword>
<accession>A0A5R9DUQ2</accession>
<dbReference type="InterPro" id="IPR010652">
    <property type="entry name" value="DUF1232"/>
</dbReference>
<dbReference type="OrthoDB" id="9800202at2"/>
<evidence type="ECO:0000256" key="2">
    <source>
        <dbReference type="ARBA" id="ARBA00022692"/>
    </source>
</evidence>
<keyword evidence="3 5" id="KW-1133">Transmembrane helix</keyword>